<dbReference type="CDD" id="cd01679">
    <property type="entry name" value="RNR_I"/>
    <property type="match status" value="1"/>
</dbReference>
<keyword evidence="3" id="KW-0021">Allosteric enzyme</keyword>
<dbReference type="Pfam" id="PF00317">
    <property type="entry name" value="Ribonuc_red_lgN"/>
    <property type="match status" value="1"/>
</dbReference>
<proteinExistence type="inferred from homology"/>
<evidence type="ECO:0000256" key="4">
    <source>
        <dbReference type="ARBA" id="ARBA00022741"/>
    </source>
</evidence>
<dbReference type="PRINTS" id="PR01183">
    <property type="entry name" value="RIBORDTASEM1"/>
</dbReference>
<dbReference type="InterPro" id="IPR013346">
    <property type="entry name" value="NrdE_NrdA_C"/>
</dbReference>
<dbReference type="Pfam" id="PF02867">
    <property type="entry name" value="Ribonuc_red_lgC"/>
    <property type="match status" value="1"/>
</dbReference>
<keyword evidence="13" id="KW-1185">Reference proteome</keyword>
<evidence type="ECO:0000256" key="6">
    <source>
        <dbReference type="ARBA" id="ARBA00023002"/>
    </source>
</evidence>
<dbReference type="PANTHER" id="PTHR11573:SF6">
    <property type="entry name" value="RIBONUCLEOSIDE-DIPHOSPHATE REDUCTASE LARGE SUBUNIT"/>
    <property type="match status" value="1"/>
</dbReference>
<comment type="similarity">
    <text evidence="1 10">Belongs to the ribonucleoside diphosphate reductase large chain family.</text>
</comment>
<dbReference type="PANTHER" id="PTHR11573">
    <property type="entry name" value="RIBONUCLEOSIDE-DIPHOSPHATE REDUCTASE LARGE CHAIN"/>
    <property type="match status" value="1"/>
</dbReference>
<dbReference type="EC" id="1.17.4.1" evidence="2 10"/>
<dbReference type="Pfam" id="PF03477">
    <property type="entry name" value="ATP-cone"/>
    <property type="match status" value="1"/>
</dbReference>
<dbReference type="Gene3D" id="3.20.70.20">
    <property type="match status" value="1"/>
</dbReference>
<evidence type="ECO:0000256" key="1">
    <source>
        <dbReference type="ARBA" id="ARBA00010406"/>
    </source>
</evidence>
<dbReference type="SUPFAM" id="SSF51998">
    <property type="entry name" value="PFL-like glycyl radical enzymes"/>
    <property type="match status" value="1"/>
</dbReference>
<evidence type="ECO:0000256" key="9">
    <source>
        <dbReference type="PROSITE-ProRule" id="PRU00492"/>
    </source>
</evidence>
<dbReference type="PROSITE" id="PS00089">
    <property type="entry name" value="RIBORED_LARGE"/>
    <property type="match status" value="1"/>
</dbReference>
<dbReference type="GO" id="GO:0004748">
    <property type="term" value="F:ribonucleoside-diphosphate reductase activity, thioredoxin disulfide as acceptor"/>
    <property type="evidence" value="ECO:0007669"/>
    <property type="project" value="UniProtKB-EC"/>
</dbReference>
<dbReference type="KEGG" id="acht:bsdcttw_39700"/>
<keyword evidence="4 9" id="KW-0547">Nucleotide-binding</keyword>
<evidence type="ECO:0000256" key="5">
    <source>
        <dbReference type="ARBA" id="ARBA00022840"/>
    </source>
</evidence>
<organism evidence="12 13">
    <name type="scientific">Anaerocolumna chitinilytica</name>
    <dbReference type="NCBI Taxonomy" id="1727145"/>
    <lineage>
        <taxon>Bacteria</taxon>
        <taxon>Bacillati</taxon>
        <taxon>Bacillota</taxon>
        <taxon>Clostridia</taxon>
        <taxon>Lachnospirales</taxon>
        <taxon>Lachnospiraceae</taxon>
        <taxon>Anaerocolumna</taxon>
    </lineage>
</organism>
<evidence type="ECO:0000259" key="11">
    <source>
        <dbReference type="PROSITE" id="PS51161"/>
    </source>
</evidence>
<name>A0A7I8DRB8_9FIRM</name>
<dbReference type="PROSITE" id="PS51161">
    <property type="entry name" value="ATP_CONE"/>
    <property type="match status" value="1"/>
</dbReference>
<dbReference type="NCBIfam" id="NF005483">
    <property type="entry name" value="PRK07088.1"/>
    <property type="match status" value="1"/>
</dbReference>
<dbReference type="InterPro" id="IPR008926">
    <property type="entry name" value="RNR_R1-su_N"/>
</dbReference>
<feature type="domain" description="ATP-cone" evidence="11">
    <location>
        <begin position="3"/>
        <end position="105"/>
    </location>
</feature>
<dbReference type="AlphaFoldDB" id="A0A7I8DRB8"/>
<accession>A0A7I8DRB8</accession>
<dbReference type="PROSITE" id="PS51257">
    <property type="entry name" value="PROKAR_LIPOPROTEIN"/>
    <property type="match status" value="1"/>
</dbReference>
<keyword evidence="5 9" id="KW-0067">ATP-binding</keyword>
<sequence>MDIMIKKRNGNYEPLYVEKTKKMVAYACNGLAGCDPAELEMDSNIQFRDGMSTKEIQKILIQTAIEKTIQTTRDPYGNEVKKTNIDWQYAAARLLMSDLYKEAAINRSYDHFGYGDFYELVLKLTNLHYYGDYLLKEYTEADIRELGTYIKEERDLLFNYEGLKLLADRYLIQGFDKEVYELPQERFMVIAMHLAIPEGNKKIEYAKKFYDILSELKMTVATPTLAAAGTPFHQLSSCFISVVGDNLWSIYDVNSKFASVSKHGGALGIYMGKVRALNSEIRGYKNTSGGVVPWIRLYNDTAVAVDQLGRRKGGASVTLDIWHQDLYEFLDLKTNNGDDRRKAHDIFPALSIPDLFMKRLSERGDWSLFDPYDVKKQMGFYLEDCYDEEEDGEFTKRYLACESNGNLKRIVVSTLDIMKKVMKSAVETGTPFIFYRDTVNRANPNKHAGMIYASNLCHEIAQNMSESILLEERIESREGESQVLTRVKSGDMVTCNLNSINLGRVNKEDLKDVIPLQIRMLDNVITLNQSPVQEARVTSDKYRAIGLGTSGYHHYLVNHGIAWESEEHLKEADALFEEIGYQAIKASCELAKEKGAYPVFTGSQWQTGEYFESRGYTSKRWEMLKAEVKEHGLRNGYLTAVAPTGSTSNIAGTTAGIDPIFRKFFIEEKKGSFTPKAAPDLSEENFWLYKEAHHIDQLYSIKACGIRQRHIDQSQSFNLYITPEVKAKDILNLYVEAWKNGVKTIYYVRNQSLEMDECTSCSS</sequence>
<evidence type="ECO:0000256" key="8">
    <source>
        <dbReference type="ARBA" id="ARBA00047754"/>
    </source>
</evidence>
<dbReference type="InterPro" id="IPR005144">
    <property type="entry name" value="ATP-cone_dom"/>
</dbReference>
<keyword evidence="6 10" id="KW-0560">Oxidoreductase</keyword>
<dbReference type="EMBL" id="AP023368">
    <property type="protein sequence ID" value="BCK00930.1"/>
    <property type="molecule type" value="Genomic_DNA"/>
</dbReference>
<evidence type="ECO:0000256" key="7">
    <source>
        <dbReference type="ARBA" id="ARBA00023116"/>
    </source>
</evidence>
<evidence type="ECO:0000256" key="3">
    <source>
        <dbReference type="ARBA" id="ARBA00022533"/>
    </source>
</evidence>
<comment type="function">
    <text evidence="10">Provides the precursors necessary for DNA synthesis. Catalyzes the biosynthesis of deoxyribonucleotides from the corresponding ribonucleotides.</text>
</comment>
<keyword evidence="7 10" id="KW-0215">Deoxyribonucleotide synthesis</keyword>
<gene>
    <name evidence="12" type="primary">nrdE</name>
    <name evidence="12" type="ORF">bsdcttw_39700</name>
</gene>
<dbReference type="SUPFAM" id="SSF48168">
    <property type="entry name" value="R1 subunit of ribonucleotide reductase, N-terminal domain"/>
    <property type="match status" value="1"/>
</dbReference>
<evidence type="ECO:0000313" key="12">
    <source>
        <dbReference type="EMBL" id="BCK00930.1"/>
    </source>
</evidence>
<dbReference type="GO" id="GO:0005524">
    <property type="term" value="F:ATP binding"/>
    <property type="evidence" value="ECO:0007669"/>
    <property type="project" value="UniProtKB-UniRule"/>
</dbReference>
<protein>
    <recommendedName>
        <fullName evidence="2 10">Ribonucleoside-diphosphate reductase</fullName>
        <ecNumber evidence="2 10">1.17.4.1</ecNumber>
    </recommendedName>
</protein>
<dbReference type="RefSeq" id="WP_185256555.1">
    <property type="nucleotide sequence ID" value="NZ_AP023368.1"/>
</dbReference>
<reference evidence="12 13" key="2">
    <citation type="submission" date="2020-08" db="EMBL/GenBank/DDBJ databases">
        <authorList>
            <person name="Ueki A."/>
            <person name="Tonouchi A."/>
        </authorList>
    </citation>
    <scope>NUCLEOTIDE SEQUENCE [LARGE SCALE GENOMIC DNA]</scope>
    <source>
        <strain evidence="12 13">CTTW</strain>
    </source>
</reference>
<dbReference type="InterPro" id="IPR013509">
    <property type="entry name" value="RNR_lsu_N"/>
</dbReference>
<evidence type="ECO:0000256" key="10">
    <source>
        <dbReference type="RuleBase" id="RU003410"/>
    </source>
</evidence>
<evidence type="ECO:0000313" key="13">
    <source>
        <dbReference type="Proteomes" id="UP000515703"/>
    </source>
</evidence>
<dbReference type="NCBIfam" id="TIGR02506">
    <property type="entry name" value="NrdE_NrdA"/>
    <property type="match status" value="1"/>
</dbReference>
<evidence type="ECO:0000256" key="2">
    <source>
        <dbReference type="ARBA" id="ARBA00012274"/>
    </source>
</evidence>
<comment type="catalytic activity">
    <reaction evidence="8 10">
        <text>a 2'-deoxyribonucleoside 5'-diphosphate + [thioredoxin]-disulfide + H2O = a ribonucleoside 5'-diphosphate + [thioredoxin]-dithiol</text>
        <dbReference type="Rhea" id="RHEA:23252"/>
        <dbReference type="Rhea" id="RHEA-COMP:10698"/>
        <dbReference type="Rhea" id="RHEA-COMP:10700"/>
        <dbReference type="ChEBI" id="CHEBI:15377"/>
        <dbReference type="ChEBI" id="CHEBI:29950"/>
        <dbReference type="ChEBI" id="CHEBI:50058"/>
        <dbReference type="ChEBI" id="CHEBI:57930"/>
        <dbReference type="ChEBI" id="CHEBI:73316"/>
        <dbReference type="EC" id="1.17.4.1"/>
    </reaction>
</comment>
<dbReference type="Proteomes" id="UP000515703">
    <property type="component" value="Chromosome"/>
</dbReference>
<dbReference type="GO" id="GO:0009263">
    <property type="term" value="P:deoxyribonucleotide biosynthetic process"/>
    <property type="evidence" value="ECO:0007669"/>
    <property type="project" value="UniProtKB-KW"/>
</dbReference>
<dbReference type="UniPathway" id="UPA00326"/>
<reference evidence="12 13" key="1">
    <citation type="submission" date="2020-08" db="EMBL/GenBank/DDBJ databases">
        <title>Draft genome sequencing of an Anaerocolumna strain isolated from anoxic soil subjected to BSD treatment.</title>
        <authorList>
            <person name="Uek A."/>
            <person name="Tonouchi A."/>
        </authorList>
    </citation>
    <scope>NUCLEOTIDE SEQUENCE [LARGE SCALE GENOMIC DNA]</scope>
    <source>
        <strain evidence="12 13">CTTW</strain>
    </source>
</reference>
<dbReference type="FunFam" id="3.20.70.20:FF:000014">
    <property type="entry name" value="Ribonucleoside-diphosphate reductase"/>
    <property type="match status" value="1"/>
</dbReference>
<dbReference type="GO" id="GO:0005971">
    <property type="term" value="C:ribonucleoside-diphosphate reductase complex"/>
    <property type="evidence" value="ECO:0007669"/>
    <property type="project" value="TreeGrafter"/>
</dbReference>
<dbReference type="InterPro" id="IPR000788">
    <property type="entry name" value="RNR_lg_C"/>
</dbReference>
<dbReference type="InterPro" id="IPR039718">
    <property type="entry name" value="Rrm1"/>
</dbReference>